<feature type="domain" description="Glycosyltransferase 2-like" evidence="1">
    <location>
        <begin position="8"/>
        <end position="129"/>
    </location>
</feature>
<dbReference type="InterPro" id="IPR029044">
    <property type="entry name" value="Nucleotide-diphossugar_trans"/>
</dbReference>
<evidence type="ECO:0000313" key="2">
    <source>
        <dbReference type="EMBL" id="RKS55412.1"/>
    </source>
</evidence>
<dbReference type="SUPFAM" id="SSF53448">
    <property type="entry name" value="Nucleotide-diphospho-sugar transferases"/>
    <property type="match status" value="1"/>
</dbReference>
<evidence type="ECO:0000259" key="1">
    <source>
        <dbReference type="Pfam" id="PF00535"/>
    </source>
</evidence>
<keyword evidence="3" id="KW-1185">Reference proteome</keyword>
<organism evidence="2 3">
    <name type="scientific">Gillisia mitskevichiae</name>
    <dbReference type="NCBI Taxonomy" id="270921"/>
    <lineage>
        <taxon>Bacteria</taxon>
        <taxon>Pseudomonadati</taxon>
        <taxon>Bacteroidota</taxon>
        <taxon>Flavobacteriia</taxon>
        <taxon>Flavobacteriales</taxon>
        <taxon>Flavobacteriaceae</taxon>
        <taxon>Gillisia</taxon>
    </lineage>
</organism>
<dbReference type="OrthoDB" id="9815829at2"/>
<dbReference type="EMBL" id="RBLG01000001">
    <property type="protein sequence ID" value="RKS55412.1"/>
    <property type="molecule type" value="Genomic_DNA"/>
</dbReference>
<accession>A0A495PW93</accession>
<gene>
    <name evidence="2" type="ORF">BC962_0374</name>
</gene>
<dbReference type="Proteomes" id="UP000276282">
    <property type="component" value="Unassembled WGS sequence"/>
</dbReference>
<reference evidence="2 3" key="1">
    <citation type="submission" date="2018-10" db="EMBL/GenBank/DDBJ databases">
        <title>Genomic Encyclopedia of Archaeal and Bacterial Type Strains, Phase II (KMG-II): from individual species to whole genera.</title>
        <authorList>
            <person name="Goeker M."/>
        </authorList>
    </citation>
    <scope>NUCLEOTIDE SEQUENCE [LARGE SCALE GENOMIC DNA]</scope>
    <source>
        <strain evidence="2 3">DSM 19839</strain>
    </source>
</reference>
<dbReference type="PANTHER" id="PTHR22916">
    <property type="entry name" value="GLYCOSYLTRANSFERASE"/>
    <property type="match status" value="1"/>
</dbReference>
<comment type="caution">
    <text evidence="2">The sequence shown here is derived from an EMBL/GenBank/DDBJ whole genome shotgun (WGS) entry which is preliminary data.</text>
</comment>
<sequence>MEESPLVSVIMPAYNSADFIADAIQSVVQQTYLNWELLIINDASEDNTLEIIKTFNLDPRIQYFQNKTNLGAGVSRNVGTKSSQGSYIAFLDADDLWLPNKLKTQLDFMKSENLEMTFSSYYLIDEFGQALAKKVQALPILTYKKLLKSNYVGNLTGIYNVKKLGKIYSPNLRKRQDWALWLTILKKIESTQGILEPLAAYRIRENSISNNKTALLKYNYLIYSEFLKYNKLKSLLKMGVFLKEHFFVKKKQVVSR</sequence>
<dbReference type="RefSeq" id="WP_121344234.1">
    <property type="nucleotide sequence ID" value="NZ_RBLG01000001.1"/>
</dbReference>
<dbReference type="InterPro" id="IPR001173">
    <property type="entry name" value="Glyco_trans_2-like"/>
</dbReference>
<name>A0A495PW93_9FLAO</name>
<protein>
    <recommendedName>
        <fullName evidence="1">Glycosyltransferase 2-like domain-containing protein</fullName>
    </recommendedName>
</protein>
<dbReference type="Pfam" id="PF00535">
    <property type="entry name" value="Glycos_transf_2"/>
    <property type="match status" value="1"/>
</dbReference>
<dbReference type="PANTHER" id="PTHR22916:SF3">
    <property type="entry name" value="UDP-GLCNAC:BETAGAL BETA-1,3-N-ACETYLGLUCOSAMINYLTRANSFERASE-LIKE PROTEIN 1"/>
    <property type="match status" value="1"/>
</dbReference>
<proteinExistence type="predicted"/>
<dbReference type="GO" id="GO:0016758">
    <property type="term" value="F:hexosyltransferase activity"/>
    <property type="evidence" value="ECO:0007669"/>
    <property type="project" value="UniProtKB-ARBA"/>
</dbReference>
<evidence type="ECO:0000313" key="3">
    <source>
        <dbReference type="Proteomes" id="UP000276282"/>
    </source>
</evidence>
<dbReference type="AlphaFoldDB" id="A0A495PW93"/>
<dbReference type="Gene3D" id="3.90.550.10">
    <property type="entry name" value="Spore Coat Polysaccharide Biosynthesis Protein SpsA, Chain A"/>
    <property type="match status" value="1"/>
</dbReference>